<evidence type="ECO:0000259" key="2">
    <source>
        <dbReference type="Pfam" id="PF23751"/>
    </source>
</evidence>
<dbReference type="OrthoDB" id="1291858at2759"/>
<keyword evidence="4" id="KW-1185">Reference proteome</keyword>
<feature type="compositionally biased region" description="Basic and acidic residues" evidence="1">
    <location>
        <begin position="1"/>
        <end position="11"/>
    </location>
</feature>
<dbReference type="PANTHER" id="PTHR14593">
    <property type="entry name" value="WD REPEAT-CONTAINING PROTEIN 11"/>
    <property type="match status" value="1"/>
</dbReference>
<dbReference type="InterPro" id="IPR039694">
    <property type="entry name" value="WDR11"/>
</dbReference>
<dbReference type="InterPro" id="IPR036322">
    <property type="entry name" value="WD40_repeat_dom_sf"/>
</dbReference>
<dbReference type="InterPro" id="IPR057852">
    <property type="entry name" value="Beta-prop_WDR11_1st"/>
</dbReference>
<feature type="region of interest" description="Disordered" evidence="1">
    <location>
        <begin position="459"/>
        <end position="480"/>
    </location>
</feature>
<name>A0A834ZL81_TETSI</name>
<comment type="caution">
    <text evidence="3">The sequence shown here is derived from an EMBL/GenBank/DDBJ whole genome shotgun (WGS) entry which is preliminary data.</text>
</comment>
<dbReference type="AlphaFoldDB" id="A0A834ZL81"/>
<dbReference type="PANTHER" id="PTHR14593:SF5">
    <property type="entry name" value="WD REPEAT-CONTAINING PROTEIN 11"/>
    <property type="match status" value="1"/>
</dbReference>
<gene>
    <name evidence="3" type="ORF">HHK36_006263</name>
</gene>
<dbReference type="SUPFAM" id="SSF50978">
    <property type="entry name" value="WD40 repeat-like"/>
    <property type="match status" value="1"/>
</dbReference>
<dbReference type="InterPro" id="IPR015943">
    <property type="entry name" value="WD40/YVTN_repeat-like_dom_sf"/>
</dbReference>
<protein>
    <recommendedName>
        <fullName evidence="2">WDR11 first beta-propeller domain-containing protein</fullName>
    </recommendedName>
</protein>
<evidence type="ECO:0000313" key="3">
    <source>
        <dbReference type="EMBL" id="KAF8407138.1"/>
    </source>
</evidence>
<accession>A0A834ZL81</accession>
<dbReference type="Pfam" id="PF23751">
    <property type="entry name" value="Beta-prop_WDR11_1st"/>
    <property type="match status" value="1"/>
</dbReference>
<dbReference type="OMA" id="CMFSSRW"/>
<reference evidence="3 4" key="1">
    <citation type="submission" date="2020-04" db="EMBL/GenBank/DDBJ databases">
        <title>Plant Genome Project.</title>
        <authorList>
            <person name="Zhang R.-G."/>
        </authorList>
    </citation>
    <scope>NUCLEOTIDE SEQUENCE [LARGE SCALE GENOMIC DNA]</scope>
    <source>
        <strain evidence="3">YNK0</strain>
        <tissue evidence="3">Leaf</tissue>
    </source>
</reference>
<dbReference type="GO" id="GO:0005737">
    <property type="term" value="C:cytoplasm"/>
    <property type="evidence" value="ECO:0007669"/>
    <property type="project" value="TreeGrafter"/>
</dbReference>
<dbReference type="Proteomes" id="UP000655225">
    <property type="component" value="Unassembled WGS sequence"/>
</dbReference>
<feature type="region of interest" description="Disordered" evidence="1">
    <location>
        <begin position="1"/>
        <end position="27"/>
    </location>
</feature>
<organism evidence="3 4">
    <name type="scientific">Tetracentron sinense</name>
    <name type="common">Spur-leaf</name>
    <dbReference type="NCBI Taxonomy" id="13715"/>
    <lineage>
        <taxon>Eukaryota</taxon>
        <taxon>Viridiplantae</taxon>
        <taxon>Streptophyta</taxon>
        <taxon>Embryophyta</taxon>
        <taxon>Tracheophyta</taxon>
        <taxon>Spermatophyta</taxon>
        <taxon>Magnoliopsida</taxon>
        <taxon>Trochodendrales</taxon>
        <taxon>Trochodendraceae</taxon>
        <taxon>Tetracentron</taxon>
    </lineage>
</organism>
<feature type="compositionally biased region" description="Low complexity" evidence="1">
    <location>
        <begin position="468"/>
        <end position="480"/>
    </location>
</feature>
<dbReference type="Gene3D" id="2.130.10.10">
    <property type="entry name" value="YVTN repeat-like/Quinoprotein amine dehydrogenase"/>
    <property type="match status" value="1"/>
</dbReference>
<dbReference type="EMBL" id="JABCRI010000004">
    <property type="protein sequence ID" value="KAF8407138.1"/>
    <property type="molecule type" value="Genomic_DNA"/>
</dbReference>
<sequence length="480" mass="52532">MSVPRPPHETWDSMLPGPPSRNNGGSADCSTSGLLAYGAGSSVAVVDSRSMQLVSVLPMPVPSTSSIALAPFVTSLRWTPQPLRRDLLTHEISNSHLLLAVGDRQGRIAIWDFRLKLVLLWMEFDPSPSFTSSDKSKLGIQDLCWIRARADSWILASINGPSLLALWNTSTGRCIWKYDASPEFFSCIRRDPFDSRHFCVVGLKGFLLSVKVLGDNENDVVIKEIQIPTVSDSNELQKLERDAATGSSSPALAVFPLYVVKFSFSPQWRHVLFVIFPKELVVFDLQYETSLSSGGVPRGCGKFLDVLPDPDNDLLYCAHLDGKLSTWRRKDESSIEVRGGERDASSPSYDAPDVPTFVISSGAEEDRAFIYRIRGKFGIPGSVRIDSTKNFDAWSTPGLTCSGADAPDLARPTSSQTFLTHSLQASHSPQRGRTRPAGALVEERKLRISLLEGDKSVAPTYQSDRIEAPSTSSAPSSTIA</sequence>
<proteinExistence type="predicted"/>
<evidence type="ECO:0000313" key="4">
    <source>
        <dbReference type="Proteomes" id="UP000655225"/>
    </source>
</evidence>
<evidence type="ECO:0000256" key="1">
    <source>
        <dbReference type="SAM" id="MobiDB-lite"/>
    </source>
</evidence>
<feature type="domain" description="WDR11 first beta-propeller" evidence="2">
    <location>
        <begin position="17"/>
        <end position="336"/>
    </location>
</feature>